<dbReference type="SMART" id="SM00533">
    <property type="entry name" value="MUTSd"/>
    <property type="match status" value="1"/>
</dbReference>
<dbReference type="SMART" id="SM00534">
    <property type="entry name" value="MUTSac"/>
    <property type="match status" value="1"/>
</dbReference>
<feature type="transmembrane region" description="Helical" evidence="8">
    <location>
        <begin position="46"/>
        <end position="64"/>
    </location>
</feature>
<dbReference type="OrthoDB" id="9802448at2"/>
<dbReference type="SUPFAM" id="SSF48334">
    <property type="entry name" value="DNA repair protein MutS, domain III"/>
    <property type="match status" value="1"/>
</dbReference>
<keyword evidence="6" id="KW-0238">DNA-binding</keyword>
<feature type="domain" description="DNA mismatch repair proteins mutS family" evidence="10">
    <location>
        <begin position="423"/>
        <end position="608"/>
    </location>
</feature>
<reference evidence="11 12" key="1">
    <citation type="journal article" date="2015" name="Sci. Rep.">
        <title>A comparative genomics and reductive dehalogenase gene transcription study of two chloroethene-respiring bacteria, Dehalococcoides mccartyi strains MB and 11a.</title>
        <authorList>
            <person name="Low A."/>
            <person name="Shen Z."/>
            <person name="Cheng D."/>
            <person name="Rogers M.J."/>
            <person name="Lee P.K."/>
            <person name="He J."/>
        </authorList>
    </citation>
    <scope>NUCLEOTIDE SEQUENCE [LARGE SCALE GENOMIC DNA]</scope>
    <source>
        <strain evidence="11 12">MB</strain>
    </source>
</reference>
<dbReference type="GO" id="GO:0140664">
    <property type="term" value="F:ATP-dependent DNA damage sensor activity"/>
    <property type="evidence" value="ECO:0007669"/>
    <property type="project" value="InterPro"/>
</dbReference>
<dbReference type="GO" id="GO:0005886">
    <property type="term" value="C:plasma membrane"/>
    <property type="evidence" value="ECO:0007669"/>
    <property type="project" value="UniProtKB-SubCell"/>
</dbReference>
<dbReference type="InterPro" id="IPR007696">
    <property type="entry name" value="DNA_mismatch_repair_MutS_core"/>
</dbReference>
<evidence type="ECO:0000313" key="11">
    <source>
        <dbReference type="EMBL" id="KSV16439.1"/>
    </source>
</evidence>
<evidence type="ECO:0000256" key="2">
    <source>
        <dbReference type="ARBA" id="ARBA00022692"/>
    </source>
</evidence>
<evidence type="ECO:0000256" key="7">
    <source>
        <dbReference type="ARBA" id="ARBA00023136"/>
    </source>
</evidence>
<dbReference type="InterPro" id="IPR045076">
    <property type="entry name" value="MutS"/>
</dbReference>
<evidence type="ECO:0000256" key="8">
    <source>
        <dbReference type="SAM" id="Phobius"/>
    </source>
</evidence>
<dbReference type="GO" id="GO:0005524">
    <property type="term" value="F:ATP binding"/>
    <property type="evidence" value="ECO:0007669"/>
    <property type="project" value="UniProtKB-KW"/>
</dbReference>
<dbReference type="RefSeq" id="WP_058292830.1">
    <property type="nucleotide sequence ID" value="NZ_JGYD01000026.1"/>
</dbReference>
<dbReference type="PATRIC" id="fig|61435.5.peg.838"/>
<dbReference type="EMBL" id="JGYD01000026">
    <property type="protein sequence ID" value="KSV16439.1"/>
    <property type="molecule type" value="Genomic_DNA"/>
</dbReference>
<dbReference type="AlphaFoldDB" id="A0A0V8LY40"/>
<dbReference type="InterPro" id="IPR000432">
    <property type="entry name" value="DNA_mismatch_repair_MutS_C"/>
</dbReference>
<dbReference type="InterPro" id="IPR036640">
    <property type="entry name" value="ABC1_TM_sf"/>
</dbReference>
<organism evidence="11 12">
    <name type="scientific">Dehalococcoides mccartyi</name>
    <dbReference type="NCBI Taxonomy" id="61435"/>
    <lineage>
        <taxon>Bacteria</taxon>
        <taxon>Bacillati</taxon>
        <taxon>Chloroflexota</taxon>
        <taxon>Dehalococcoidia</taxon>
        <taxon>Dehalococcoidales</taxon>
        <taxon>Dehalococcoidaceae</taxon>
        <taxon>Dehalococcoides</taxon>
    </lineage>
</organism>
<dbReference type="GO" id="GO:0030983">
    <property type="term" value="F:mismatched DNA binding"/>
    <property type="evidence" value="ECO:0007669"/>
    <property type="project" value="InterPro"/>
</dbReference>
<feature type="transmembrane region" description="Helical" evidence="8">
    <location>
        <begin position="21"/>
        <end position="40"/>
    </location>
</feature>
<comment type="subcellular location">
    <subcellularLocation>
        <location evidence="1">Cell membrane</location>
        <topology evidence="1">Multi-pass membrane protein</topology>
    </subcellularLocation>
</comment>
<dbReference type="GO" id="GO:0005829">
    <property type="term" value="C:cytosol"/>
    <property type="evidence" value="ECO:0007669"/>
    <property type="project" value="TreeGrafter"/>
</dbReference>
<evidence type="ECO:0000256" key="5">
    <source>
        <dbReference type="ARBA" id="ARBA00022989"/>
    </source>
</evidence>
<evidence type="ECO:0000256" key="6">
    <source>
        <dbReference type="ARBA" id="ARBA00023125"/>
    </source>
</evidence>
<proteinExistence type="predicted"/>
<dbReference type="SUPFAM" id="SSF52540">
    <property type="entry name" value="P-loop containing nucleoside triphosphate hydrolases"/>
    <property type="match status" value="1"/>
</dbReference>
<dbReference type="PANTHER" id="PTHR11361:SF152">
    <property type="entry name" value="DNA MISMATCH REPAIR PROTEIN"/>
    <property type="match status" value="1"/>
</dbReference>
<dbReference type="Proteomes" id="UP000053577">
    <property type="component" value="Unassembled WGS sequence"/>
</dbReference>
<dbReference type="PANTHER" id="PTHR11361">
    <property type="entry name" value="DNA MISMATCH REPAIR PROTEIN MUTS FAMILY MEMBER"/>
    <property type="match status" value="1"/>
</dbReference>
<evidence type="ECO:0000259" key="10">
    <source>
        <dbReference type="SMART" id="SM00534"/>
    </source>
</evidence>
<evidence type="ECO:0000259" key="9">
    <source>
        <dbReference type="SMART" id="SM00533"/>
    </source>
</evidence>
<evidence type="ECO:0000256" key="3">
    <source>
        <dbReference type="ARBA" id="ARBA00022741"/>
    </source>
</evidence>
<name>A0A0V8LY40_9CHLR</name>
<evidence type="ECO:0000256" key="1">
    <source>
        <dbReference type="ARBA" id="ARBA00004651"/>
    </source>
</evidence>
<feature type="transmembrane region" description="Helical" evidence="8">
    <location>
        <begin position="241"/>
        <end position="263"/>
    </location>
</feature>
<dbReference type="Gene3D" id="3.40.50.300">
    <property type="entry name" value="P-loop containing nucleotide triphosphate hydrolases"/>
    <property type="match status" value="1"/>
</dbReference>
<evidence type="ECO:0000256" key="4">
    <source>
        <dbReference type="ARBA" id="ARBA00022840"/>
    </source>
</evidence>
<dbReference type="InterPro" id="IPR027417">
    <property type="entry name" value="P-loop_NTPase"/>
</dbReference>
<keyword evidence="3" id="KW-0547">Nucleotide-binding</keyword>
<dbReference type="Gene3D" id="1.10.1420.10">
    <property type="match status" value="1"/>
</dbReference>
<keyword evidence="4" id="KW-0067">ATP-binding</keyword>
<dbReference type="GO" id="GO:0006298">
    <property type="term" value="P:mismatch repair"/>
    <property type="evidence" value="ECO:0007669"/>
    <property type="project" value="InterPro"/>
</dbReference>
<accession>A0A0V8LY40</accession>
<keyword evidence="7 8" id="KW-0472">Membrane</keyword>
<dbReference type="Pfam" id="PF05192">
    <property type="entry name" value="MutS_III"/>
    <property type="match status" value="1"/>
</dbReference>
<dbReference type="InterPro" id="IPR036187">
    <property type="entry name" value="DNA_mismatch_repair_MutS_sf"/>
</dbReference>
<keyword evidence="2 8" id="KW-0812">Transmembrane</keyword>
<keyword evidence="5 8" id="KW-1133">Transmembrane helix</keyword>
<dbReference type="Pfam" id="PF00488">
    <property type="entry name" value="MutS_V"/>
    <property type="match status" value="1"/>
</dbReference>
<gene>
    <name evidence="11" type="ORF">DA01_04210</name>
</gene>
<protein>
    <submittedName>
        <fullName evidence="11">DNA mismatch repair protein MutS</fullName>
    </submittedName>
</protein>
<comment type="caution">
    <text evidence="11">The sequence shown here is derived from an EMBL/GenBank/DDBJ whole genome shotgun (WGS) entry which is preliminary data.</text>
</comment>
<feature type="transmembrane region" description="Helical" evidence="8">
    <location>
        <begin position="207"/>
        <end position="229"/>
    </location>
</feature>
<feature type="domain" description="DNA mismatch repair protein MutS core" evidence="9">
    <location>
        <begin position="120"/>
        <end position="414"/>
    </location>
</feature>
<dbReference type="SUPFAM" id="SSF90123">
    <property type="entry name" value="ABC transporter transmembrane region"/>
    <property type="match status" value="1"/>
</dbReference>
<sequence>MDDRLTDTKDIERSILRYNNLFSGLLVLILFTLIVSIYLIITINPAFAFCLLFLIPLVIIMTHISGRRRAQRFLLQIRTSWGNSHIPEERNFQAIRPLFDYIYSAGSNSNYIDEQTWKDLNMNQLYSKIDRTYTDPGQSVLYKILRTPVFDKETLEERNRVISFFQNNHDMREKIQLRLMNLGHQSMQNDVFNLVWRDEFPKSKAKILLFIMASVSIASLIIPAVLWPLSVVTASVFWSEYIGLVLALPVIAFLANLIIHYYIKRRKDIETSSFPYLIECINTAKRLASIKCNDLKNYTLKLNTLSSATQSIIKKAKFLFPPNQDYNDPATGFMWEYLNIFFLLEIRAFYNTADEISRHIHELRELYLTLGELDAWQSAASYRTSLSTYSEPIFVTNGIRLNVKNAKQPLLENPVPASISFKKNVVIITGSNMGGKSTFLRNIGTNALLSQTIATAVSSQYQGSFFRIITSISRTDDLIAGKSFYYAEAERILKTIQSFNKEIPTLCIIDELLSGTNSTERLHASEAIISYLTKQNVLAIVATHDMELAGKLNNTCDFYHFTDNVDETGLKFDYLLKPGIATTQNAIALLKYLGYPKEITERASAHDPQV</sequence>
<evidence type="ECO:0000313" key="12">
    <source>
        <dbReference type="Proteomes" id="UP000053577"/>
    </source>
</evidence>